<dbReference type="eggNOG" id="ENOG502SQX9">
    <property type="taxonomic scope" value="Eukaryota"/>
</dbReference>
<evidence type="ECO:0000313" key="2">
    <source>
        <dbReference type="EnsemblProtists" id="PYU1_T006086"/>
    </source>
</evidence>
<dbReference type="HOGENOM" id="CLU_469726_0_0_1"/>
<feature type="region of interest" description="Disordered" evidence="1">
    <location>
        <begin position="375"/>
        <end position="401"/>
    </location>
</feature>
<dbReference type="Proteomes" id="UP000019132">
    <property type="component" value="Unassembled WGS sequence"/>
</dbReference>
<feature type="region of interest" description="Disordered" evidence="1">
    <location>
        <begin position="187"/>
        <end position="288"/>
    </location>
</feature>
<reference evidence="2" key="3">
    <citation type="submission" date="2015-02" db="UniProtKB">
        <authorList>
            <consortium name="EnsemblProtists"/>
        </authorList>
    </citation>
    <scope>IDENTIFICATION</scope>
    <source>
        <strain evidence="2">DAOM BR144</strain>
    </source>
</reference>
<evidence type="ECO:0000313" key="3">
    <source>
        <dbReference type="Proteomes" id="UP000019132"/>
    </source>
</evidence>
<name>K3WM94_GLOUD</name>
<dbReference type="EnsemblProtists" id="PYU1_T006086">
    <property type="protein sequence ID" value="PYU1_T006086"/>
    <property type="gene ID" value="PYU1_G006074"/>
</dbReference>
<feature type="region of interest" description="Disordered" evidence="1">
    <location>
        <begin position="57"/>
        <end position="80"/>
    </location>
</feature>
<dbReference type="InParanoid" id="K3WM94"/>
<dbReference type="AlphaFoldDB" id="K3WM94"/>
<reference evidence="3" key="2">
    <citation type="submission" date="2010-04" db="EMBL/GenBank/DDBJ databases">
        <authorList>
            <person name="Buell R."/>
            <person name="Hamilton J."/>
            <person name="Hostetler J."/>
        </authorList>
    </citation>
    <scope>NUCLEOTIDE SEQUENCE [LARGE SCALE GENOMIC DNA]</scope>
    <source>
        <strain evidence="3">DAOM:BR144</strain>
    </source>
</reference>
<proteinExistence type="predicted"/>
<feature type="compositionally biased region" description="Acidic residues" evidence="1">
    <location>
        <begin position="1"/>
        <end position="11"/>
    </location>
</feature>
<accession>K3WM94</accession>
<dbReference type="OMA" id="NECGEED"/>
<feature type="compositionally biased region" description="Polar residues" evidence="1">
    <location>
        <begin position="377"/>
        <end position="395"/>
    </location>
</feature>
<dbReference type="EMBL" id="GL376625">
    <property type="status" value="NOT_ANNOTATED_CDS"/>
    <property type="molecule type" value="Genomic_DNA"/>
</dbReference>
<evidence type="ECO:0000256" key="1">
    <source>
        <dbReference type="SAM" id="MobiDB-lite"/>
    </source>
</evidence>
<feature type="compositionally biased region" description="Polar residues" evidence="1">
    <location>
        <begin position="226"/>
        <end position="258"/>
    </location>
</feature>
<sequence length="581" mass="65690">MDAADADEQDNEGTHELLAPRDEAEDEESGGLIETLEECTRQLEALCGQLGVDVECDDDDGTAADVTDENECGEEDSDEQFDTQQYSMIEMTDECMYLLASLEATRLEQNEENASADGLVGETDEASDVIIGGDGSRDLDCQSVDGKSLPATPMNLELLDEMATLANDLSALTSLMMVANDCYPEVSGNESVKDESPSSLLRPRAPESTECNSNVVVGTEQERTQDSPISTALSPSTEETQPGSEPTNATPAARSTVTRPKFREQHTSSNSATRRSKREKVRPHKSLHKQVHEILKNPTFWKEYQSKSFQQHIKRQQRARRQVEFESRMAEKAATAHFRRAKYELRHGKPPSPKRLTSHTRSCFQKTYLMQFHQDRQQPQQLTTSKQPQSQNHVPTQHDDDMDKTEVGLLCGVYLYGNRGVGMAYFTCTSLMQLKERICLRFSLLSVLNLYREQHGLPQSSRHGKKRHTRSSTKVFQRLTIFDNVHDGDRICATQNAYEDMAILCDWMKQRQRHMYHIQPQHEEKEGDAPVRSPSTFRYSDTKIVNRSIRVCPSFAADVDDREKLWDANGRNVAVKKQLSV</sequence>
<keyword evidence="3" id="KW-1185">Reference proteome</keyword>
<organism evidence="2 3">
    <name type="scientific">Globisporangium ultimum (strain ATCC 200006 / CBS 805.95 / DAOM BR144)</name>
    <name type="common">Pythium ultimum</name>
    <dbReference type="NCBI Taxonomy" id="431595"/>
    <lineage>
        <taxon>Eukaryota</taxon>
        <taxon>Sar</taxon>
        <taxon>Stramenopiles</taxon>
        <taxon>Oomycota</taxon>
        <taxon>Peronosporomycetes</taxon>
        <taxon>Pythiales</taxon>
        <taxon>Pythiaceae</taxon>
        <taxon>Globisporangium</taxon>
    </lineage>
</organism>
<feature type="region of interest" description="Disordered" evidence="1">
    <location>
        <begin position="1"/>
        <end position="33"/>
    </location>
</feature>
<feature type="compositionally biased region" description="Basic and acidic residues" evidence="1">
    <location>
        <begin position="12"/>
        <end position="22"/>
    </location>
</feature>
<feature type="compositionally biased region" description="Basic residues" evidence="1">
    <location>
        <begin position="274"/>
        <end position="288"/>
    </location>
</feature>
<dbReference type="VEuPathDB" id="FungiDB:PYU1_G006074"/>
<protein>
    <submittedName>
        <fullName evidence="2">Uncharacterized protein</fullName>
    </submittedName>
</protein>
<reference evidence="3" key="1">
    <citation type="journal article" date="2010" name="Genome Biol.">
        <title>Genome sequence of the necrotrophic plant pathogen Pythium ultimum reveals original pathogenicity mechanisms and effector repertoire.</title>
        <authorList>
            <person name="Levesque C.A."/>
            <person name="Brouwer H."/>
            <person name="Cano L."/>
            <person name="Hamilton J.P."/>
            <person name="Holt C."/>
            <person name="Huitema E."/>
            <person name="Raffaele S."/>
            <person name="Robideau G.P."/>
            <person name="Thines M."/>
            <person name="Win J."/>
            <person name="Zerillo M.M."/>
            <person name="Beakes G.W."/>
            <person name="Boore J.L."/>
            <person name="Busam D."/>
            <person name="Dumas B."/>
            <person name="Ferriera S."/>
            <person name="Fuerstenberg S.I."/>
            <person name="Gachon C.M."/>
            <person name="Gaulin E."/>
            <person name="Govers F."/>
            <person name="Grenville-Briggs L."/>
            <person name="Horner N."/>
            <person name="Hostetler J."/>
            <person name="Jiang R.H."/>
            <person name="Johnson J."/>
            <person name="Krajaejun T."/>
            <person name="Lin H."/>
            <person name="Meijer H.J."/>
            <person name="Moore B."/>
            <person name="Morris P."/>
            <person name="Phuntmart V."/>
            <person name="Puiu D."/>
            <person name="Shetty J."/>
            <person name="Stajich J.E."/>
            <person name="Tripathy S."/>
            <person name="Wawra S."/>
            <person name="van West P."/>
            <person name="Whitty B.R."/>
            <person name="Coutinho P.M."/>
            <person name="Henrissat B."/>
            <person name="Martin F."/>
            <person name="Thomas P.D."/>
            <person name="Tyler B.M."/>
            <person name="De Vries R.P."/>
            <person name="Kamoun S."/>
            <person name="Yandell M."/>
            <person name="Tisserat N."/>
            <person name="Buell C.R."/>
        </authorList>
    </citation>
    <scope>NUCLEOTIDE SEQUENCE</scope>
    <source>
        <strain evidence="3">DAOM:BR144</strain>
    </source>
</reference>